<dbReference type="Gene3D" id="2.40.50.140">
    <property type="entry name" value="Nucleic acid-binding proteins"/>
    <property type="match status" value="1"/>
</dbReference>
<accession>A0A139HTE7</accession>
<dbReference type="GO" id="GO:0043047">
    <property type="term" value="F:single-stranded telomeric DNA binding"/>
    <property type="evidence" value="ECO:0007669"/>
    <property type="project" value="InterPro"/>
</dbReference>
<keyword evidence="2" id="KW-1185">Reference proteome</keyword>
<dbReference type="EMBL" id="LFZN01000010">
    <property type="protein sequence ID" value="KXT05741.1"/>
    <property type="molecule type" value="Genomic_DNA"/>
</dbReference>
<protein>
    <submittedName>
        <fullName evidence="1">Uncharacterized protein</fullName>
    </submittedName>
</protein>
<dbReference type="AlphaFoldDB" id="A0A139HTE7"/>
<dbReference type="InterPro" id="IPR012340">
    <property type="entry name" value="NA-bd_OB-fold"/>
</dbReference>
<dbReference type="OrthoDB" id="5592979at2759"/>
<dbReference type="InterPro" id="IPR024222">
    <property type="entry name" value="Ten1_fungal"/>
</dbReference>
<sequence>MAFSDPQNRRPEPTRLVLLHQIREQEQGTKIRFLGCVHAYSGKRGFLVLKQDFPATTAKSPMVLANISSLLETMNRDLLQTGAWINIVGYVRKPARSAINEDVRRDGKTSTRRRPISIPYLEAIMIWSAGAVNVTSYTSAARSYQESLPTAS</sequence>
<organism evidence="1 2">
    <name type="scientific">Pseudocercospora eumusae</name>
    <dbReference type="NCBI Taxonomy" id="321146"/>
    <lineage>
        <taxon>Eukaryota</taxon>
        <taxon>Fungi</taxon>
        <taxon>Dikarya</taxon>
        <taxon>Ascomycota</taxon>
        <taxon>Pezizomycotina</taxon>
        <taxon>Dothideomycetes</taxon>
        <taxon>Dothideomycetidae</taxon>
        <taxon>Mycosphaerellales</taxon>
        <taxon>Mycosphaerellaceae</taxon>
        <taxon>Pseudocercospora</taxon>
    </lineage>
</organism>
<dbReference type="Proteomes" id="UP000070133">
    <property type="component" value="Unassembled WGS sequence"/>
</dbReference>
<name>A0A139HTE7_9PEZI</name>
<proteinExistence type="predicted"/>
<dbReference type="GO" id="GO:1990879">
    <property type="term" value="C:CST complex"/>
    <property type="evidence" value="ECO:0007669"/>
    <property type="project" value="InterPro"/>
</dbReference>
<reference evidence="1 2" key="1">
    <citation type="submission" date="2015-07" db="EMBL/GenBank/DDBJ databases">
        <title>Comparative genomics of the Sigatoka disease complex on banana suggests a link between parallel evolutionary changes in Pseudocercospora fijiensis and Pseudocercospora eumusae and increased virulence on the banana host.</title>
        <authorList>
            <person name="Chang T.-C."/>
            <person name="Salvucci A."/>
            <person name="Crous P.W."/>
            <person name="Stergiopoulos I."/>
        </authorList>
    </citation>
    <scope>NUCLEOTIDE SEQUENCE [LARGE SCALE GENOMIC DNA]</scope>
    <source>
        <strain evidence="1 2">CBS 114824</strain>
    </source>
</reference>
<comment type="caution">
    <text evidence="1">The sequence shown here is derived from an EMBL/GenBank/DDBJ whole genome shotgun (WGS) entry which is preliminary data.</text>
</comment>
<evidence type="ECO:0000313" key="2">
    <source>
        <dbReference type="Proteomes" id="UP000070133"/>
    </source>
</evidence>
<dbReference type="GO" id="GO:0016233">
    <property type="term" value="P:telomere capping"/>
    <property type="evidence" value="ECO:0007669"/>
    <property type="project" value="InterPro"/>
</dbReference>
<evidence type="ECO:0000313" key="1">
    <source>
        <dbReference type="EMBL" id="KXT05741.1"/>
    </source>
</evidence>
<dbReference type="Pfam" id="PF12658">
    <property type="entry name" value="Ten1"/>
    <property type="match status" value="1"/>
</dbReference>
<gene>
    <name evidence="1" type="ORF">AC578_1083</name>
</gene>